<accession>A0A0C2SKC4</accession>
<feature type="region of interest" description="Disordered" evidence="1">
    <location>
        <begin position="296"/>
        <end position="320"/>
    </location>
</feature>
<feature type="compositionally biased region" description="Low complexity" evidence="1">
    <location>
        <begin position="779"/>
        <end position="793"/>
    </location>
</feature>
<proteinExistence type="predicted"/>
<evidence type="ECO:0000313" key="3">
    <source>
        <dbReference type="Proteomes" id="UP000054549"/>
    </source>
</evidence>
<gene>
    <name evidence="2" type="ORF">M378DRAFT_652319</name>
</gene>
<protein>
    <submittedName>
        <fullName evidence="2">Uncharacterized protein</fullName>
    </submittedName>
</protein>
<dbReference type="EMBL" id="KN818256">
    <property type="protein sequence ID" value="KIL63655.1"/>
    <property type="molecule type" value="Genomic_DNA"/>
</dbReference>
<evidence type="ECO:0000313" key="2">
    <source>
        <dbReference type="EMBL" id="KIL63655.1"/>
    </source>
</evidence>
<reference evidence="2 3" key="1">
    <citation type="submission" date="2014-04" db="EMBL/GenBank/DDBJ databases">
        <title>Evolutionary Origins and Diversification of the Mycorrhizal Mutualists.</title>
        <authorList>
            <consortium name="DOE Joint Genome Institute"/>
            <consortium name="Mycorrhizal Genomics Consortium"/>
            <person name="Kohler A."/>
            <person name="Kuo A."/>
            <person name="Nagy L.G."/>
            <person name="Floudas D."/>
            <person name="Copeland A."/>
            <person name="Barry K.W."/>
            <person name="Cichocki N."/>
            <person name="Veneault-Fourrey C."/>
            <person name="LaButti K."/>
            <person name="Lindquist E.A."/>
            <person name="Lipzen A."/>
            <person name="Lundell T."/>
            <person name="Morin E."/>
            <person name="Murat C."/>
            <person name="Riley R."/>
            <person name="Ohm R."/>
            <person name="Sun H."/>
            <person name="Tunlid A."/>
            <person name="Henrissat B."/>
            <person name="Grigoriev I.V."/>
            <person name="Hibbett D.S."/>
            <person name="Martin F."/>
        </authorList>
    </citation>
    <scope>NUCLEOTIDE SEQUENCE [LARGE SCALE GENOMIC DNA]</scope>
    <source>
        <strain evidence="2 3">Koide BX008</strain>
    </source>
</reference>
<feature type="region of interest" description="Disordered" evidence="1">
    <location>
        <begin position="502"/>
        <end position="533"/>
    </location>
</feature>
<feature type="region of interest" description="Disordered" evidence="1">
    <location>
        <begin position="772"/>
        <end position="823"/>
    </location>
</feature>
<dbReference type="OrthoDB" id="3205788at2759"/>
<name>A0A0C2SKC4_AMAMK</name>
<dbReference type="HOGENOM" id="CLU_321037_0_0_1"/>
<organism evidence="2 3">
    <name type="scientific">Amanita muscaria (strain Koide BX008)</name>
    <dbReference type="NCBI Taxonomy" id="946122"/>
    <lineage>
        <taxon>Eukaryota</taxon>
        <taxon>Fungi</taxon>
        <taxon>Dikarya</taxon>
        <taxon>Basidiomycota</taxon>
        <taxon>Agaricomycotina</taxon>
        <taxon>Agaricomycetes</taxon>
        <taxon>Agaricomycetidae</taxon>
        <taxon>Agaricales</taxon>
        <taxon>Pluteineae</taxon>
        <taxon>Amanitaceae</taxon>
        <taxon>Amanita</taxon>
    </lineage>
</organism>
<evidence type="ECO:0000256" key="1">
    <source>
        <dbReference type="SAM" id="MobiDB-lite"/>
    </source>
</evidence>
<dbReference type="AlphaFoldDB" id="A0A0C2SKC4"/>
<dbReference type="InParanoid" id="A0A0C2SKC4"/>
<dbReference type="Proteomes" id="UP000054549">
    <property type="component" value="Unassembled WGS sequence"/>
</dbReference>
<dbReference type="STRING" id="946122.A0A0C2SKC4"/>
<feature type="compositionally biased region" description="Acidic residues" evidence="1">
    <location>
        <begin position="510"/>
        <end position="533"/>
    </location>
</feature>
<sequence length="903" mass="102626">MPPKKSVKSSTVPSVLIPTAAPTNPHGEEDGMQGALVDPAARMAVGVPAGDTLGSSEARMNLRLPVEGSEYTGTSPELIDSMSLNNWNIERTVKGPDEPTQGHERTVKGPDELTQIEIGHERTMKGPDAPAQRRRTETPDIFELNKGKVIDPRNWGGVRIPKEELDSDVQRAALESYSHRSTRGNSSNNADEVNLLKEQIRSLTQKVERLERGQSQMTRMTMDRQGASSLAPMSSNIAQVINRRVSPEVGGSKPNTRREPFRARYQVAPESYLGQAFNRLNSDELRTPSRRRYSRMPIDIDDDSETTEDKSKTKVPLLKPNEYDGSPDPLKFFRFLTQGMAYLREGKIPRESQLIRLSYFLKGKAYKFYASEVEYEVEDWNLQQFFDELFNYCFPPDFRMRQMEKLNRMRQGNLRMREYAAELKLLYRTIGTISEREMVTMLWKGMRISLQRALWKECLDPESSTWDQIVRTAERHEVADSLHFGELEGCHTDKQREEYRATEHLGESAWEAESEMDDSDEYEEEMGDQEDADEQIEDIASEQEEYNDQNMYLDMGMMEISRDDGREITELTLAFIDLAHGPLDEFDSDEEYISDLILPDTDSNNGRKELEPIVNIPVRSISNTEAVIASSEQPKSTIRRLCKCPERGDKDKITRDFGNNSHQVVLPAAVNLKRRGIYNTIHGSLLESDRVDEQRKWEMDRIVIYAGSRESATFDVHWKTGEESWMPYRRITHLQALTEYLETVPKNDPQIYSEMARAQGLKDLKHRQELTGPTAASHPTTPNNSSGSISPIPLHSHDPMAKLGATINPAPANHGNGAGQLTSGLRRGISTTGSTIPLGCPMNASRYLFHPNWDQYILVHPTTREVFGFYASRARASLTLDAAPHATERYEREHIKPRLHSPD</sequence>
<feature type="region of interest" description="Disordered" evidence="1">
    <location>
        <begin position="1"/>
        <end position="33"/>
    </location>
</feature>
<keyword evidence="3" id="KW-1185">Reference proteome</keyword>